<accession>A0ABP0MRI9</accession>
<evidence type="ECO:0000256" key="1">
    <source>
        <dbReference type="SAM" id="Phobius"/>
    </source>
</evidence>
<dbReference type="Gene3D" id="2.20.70.10">
    <property type="match status" value="1"/>
</dbReference>
<dbReference type="PROSITE" id="PS50020">
    <property type="entry name" value="WW_DOMAIN_2"/>
    <property type="match status" value="1"/>
</dbReference>
<feature type="transmembrane region" description="Helical" evidence="1">
    <location>
        <begin position="778"/>
        <end position="797"/>
    </location>
</feature>
<proteinExistence type="predicted"/>
<evidence type="ECO:0000259" key="3">
    <source>
        <dbReference type="PROSITE" id="PS50020"/>
    </source>
</evidence>
<keyword evidence="5" id="KW-1185">Reference proteome</keyword>
<dbReference type="CDD" id="cd00201">
    <property type="entry name" value="WW"/>
    <property type="match status" value="1"/>
</dbReference>
<sequence length="810" mass="92225">MAGAMLAGRGPRLLMGAWLLHVASASELMHGWKELHDHKTGRVYYLDTQTGHTSWQPMFAPQVRGSCASVCESRTCADWLIQKAHGFYTVEPKVQCDLAHIALLKACPQTCRNCMVADTTCGTVEPLFDCKHTGEEEMRGWSETKLRWCCEHRSTGCGVHQKLPSPFDCAAGRRGAWSTGKASWCCNVEHKGCLFNCYSQLEQWEHKWSLKKRSWCCAHQKLGCIHPGQFDCTEGVLDARHWSKVRRHYCCHMEGIGCEAGGHHTKEHTRRPENQTSWSCTGRNWPLDKIKWCCLTEKVGCKLLSSTTTTTFPDLFDCQAGLKTWEQGWSRRKKMWCCKSKHIGCPFDCRDQMDQWQVRWTAAKKTFCCATFRVGCVSLGTRPAAPAPVPAPVPSEMAPLLQPHVVTHVTDHVVTHVVMQDTPEVRSPEFHCDSNMALWSPQQRHFCCHDYGVGCLHTQPLEVQVHPEKIDVQYPQTHVFHPSAEHVFSADPFHCHSGNEFHWSSEKRHFCCAMRKIGCKFHSVLLGHQHFDCNTYDADWKTTWTEEQKHRCCHDYGVGCENWHPPALPLVRMAKDTTFDCDEGAAFPDVWSVAKRAFCCRHESKGCSDATPPRYDCHAGHNGAWSKAQTQWCCDMKNVGCGALPPKFDCGEQVAEWHQAWSVQKQRFCCDSVKVGCPKTRPWLQKLLQVETTTVHPSGQQFDCRAGVKHWKEAWSPSKAHWCCAHRGYGCPYNCDGQRSDWNHEQQEWCCEHRQQGCLAQMKYELRPKLAGPGVQSSLSMVALLFISLALVAWRLGRYRQARDQDFLAE</sequence>
<feature type="signal peptide" evidence="2">
    <location>
        <begin position="1"/>
        <end position="25"/>
    </location>
</feature>
<evidence type="ECO:0000256" key="2">
    <source>
        <dbReference type="SAM" id="SignalP"/>
    </source>
</evidence>
<keyword evidence="1" id="KW-0812">Transmembrane</keyword>
<feature type="chain" id="PRO_5045470106" description="WW domain-containing protein" evidence="2">
    <location>
        <begin position="26"/>
        <end position="810"/>
    </location>
</feature>
<evidence type="ECO:0000313" key="4">
    <source>
        <dbReference type="EMBL" id="CAK9053703.1"/>
    </source>
</evidence>
<keyword evidence="1" id="KW-1133">Transmembrane helix</keyword>
<comment type="caution">
    <text evidence="4">The sequence shown here is derived from an EMBL/GenBank/DDBJ whole genome shotgun (WGS) entry which is preliminary data.</text>
</comment>
<dbReference type="Proteomes" id="UP001642484">
    <property type="component" value="Unassembled WGS sequence"/>
</dbReference>
<name>A0ABP0MRI9_9DINO</name>
<reference evidence="4 5" key="1">
    <citation type="submission" date="2024-02" db="EMBL/GenBank/DDBJ databases">
        <authorList>
            <person name="Chen Y."/>
            <person name="Shah S."/>
            <person name="Dougan E. K."/>
            <person name="Thang M."/>
            <person name="Chan C."/>
        </authorList>
    </citation>
    <scope>NUCLEOTIDE SEQUENCE [LARGE SCALE GENOMIC DNA]</scope>
</reference>
<dbReference type="InterPro" id="IPR001202">
    <property type="entry name" value="WW_dom"/>
</dbReference>
<gene>
    <name evidence="4" type="ORF">CCMP2556_LOCUS26953</name>
</gene>
<evidence type="ECO:0000313" key="5">
    <source>
        <dbReference type="Proteomes" id="UP001642484"/>
    </source>
</evidence>
<keyword evidence="2" id="KW-0732">Signal</keyword>
<dbReference type="EMBL" id="CAXAMN010019113">
    <property type="protein sequence ID" value="CAK9053703.1"/>
    <property type="molecule type" value="Genomic_DNA"/>
</dbReference>
<dbReference type="SUPFAM" id="SSF51045">
    <property type="entry name" value="WW domain"/>
    <property type="match status" value="1"/>
</dbReference>
<protein>
    <recommendedName>
        <fullName evidence="3">WW domain-containing protein</fullName>
    </recommendedName>
</protein>
<dbReference type="Pfam" id="PF00397">
    <property type="entry name" value="WW"/>
    <property type="match status" value="1"/>
</dbReference>
<organism evidence="4 5">
    <name type="scientific">Durusdinium trenchii</name>
    <dbReference type="NCBI Taxonomy" id="1381693"/>
    <lineage>
        <taxon>Eukaryota</taxon>
        <taxon>Sar</taxon>
        <taxon>Alveolata</taxon>
        <taxon>Dinophyceae</taxon>
        <taxon>Suessiales</taxon>
        <taxon>Symbiodiniaceae</taxon>
        <taxon>Durusdinium</taxon>
    </lineage>
</organism>
<dbReference type="InterPro" id="IPR036020">
    <property type="entry name" value="WW_dom_sf"/>
</dbReference>
<feature type="domain" description="WW" evidence="3">
    <location>
        <begin position="26"/>
        <end position="57"/>
    </location>
</feature>
<keyword evidence="1" id="KW-0472">Membrane</keyword>